<reference evidence="3" key="1">
    <citation type="journal article" date="2010" name="Nature">
        <title>The Amphimedon queenslandica genome and the evolution of animal complexity.</title>
        <authorList>
            <person name="Srivastava M."/>
            <person name="Simakov O."/>
            <person name="Chapman J."/>
            <person name="Fahey B."/>
            <person name="Gauthier M.E."/>
            <person name="Mitros T."/>
            <person name="Richards G.S."/>
            <person name="Conaco C."/>
            <person name="Dacre M."/>
            <person name="Hellsten U."/>
            <person name="Larroux C."/>
            <person name="Putnam N.H."/>
            <person name="Stanke M."/>
            <person name="Adamska M."/>
            <person name="Darling A."/>
            <person name="Degnan S.M."/>
            <person name="Oakley T.H."/>
            <person name="Plachetzki D.C."/>
            <person name="Zhai Y."/>
            <person name="Adamski M."/>
            <person name="Calcino A."/>
            <person name="Cummins S.F."/>
            <person name="Goodstein D.M."/>
            <person name="Harris C."/>
            <person name="Jackson D.J."/>
            <person name="Leys S.P."/>
            <person name="Shu S."/>
            <person name="Woodcroft B.J."/>
            <person name="Vervoort M."/>
            <person name="Kosik K.S."/>
            <person name="Manning G."/>
            <person name="Degnan B.M."/>
            <person name="Rokhsar D.S."/>
        </authorList>
    </citation>
    <scope>NUCLEOTIDE SEQUENCE [LARGE SCALE GENOMIC DNA]</scope>
</reference>
<dbReference type="EnsemblMetazoa" id="XM_019998759.1">
    <property type="protein sequence ID" value="XP_019854318.1"/>
    <property type="gene ID" value="LOC105313424"/>
</dbReference>
<sequence>MDQESDVFIREGDTILLSYEVKGEKSFLYSMQPIRSKDDEAYEALDKYAFNQPTLYPLAYDEIKKRAIPPNVHYLSFKIIPELSEKQFQDDAHDVRKDTDCDMKLVYGKKIKLLHVGSKMYLSLPQSSEEDKNITFRPVYDERTCLFIVHPPNEEKQLGDKVCSGDTIFLKSSSQPYYIVSNNKGDNKLSMSDSIGNSIGLTVYLHRSVKANADSIRGGSVVRLSCLETDAFLHGEGSTLDPSIWTRGLEHFRQEGLFKVGFTQKRKLPNGVHKPLPVSGDCYWLLEKWDKPLDGTSFQFGDKCSLRHLQTQRYLALNTAKEEFELIAVNGNRSQGYQYKFIIEPGTPDTDSSNQEVQQDSEIMLVADSKNVCLSLDTKKRPFRDSKKRQISTQWLKVKCSDLGDGDCVTRKKSIIKVGEVEKRSLFRLYFIESVKSILQEMLVPNPVALEEDDSTLDPNERTSACLHVLQCVSKWLKKGLSTTRKTRGKILRSSEVIALLVNSLCFVGSNEICSEIASILTDFIKIHSHRSHLYFIYRPQPCDMSLADVVVSQLKKDPGIQMILYHLLDRQSGVTDTVALSLLNSKFLDRITWPLTINDKTIIEIFAMLCTPNGIPFEEMQNYICTELKKRIKEIPLFIIEYDTLHYVEGGSVNPENFSDDTKVKINYFVALLEFFATLCKGGEKVSSDFVKKHCPFNTSCLNPSGLIDSVVNDSVLCNKLKSAYLKCIISAYIEPNIENSGIDIDNIWHCYLWSRVSPNEKTDETSRFLYASNVSGSILNELEP</sequence>
<dbReference type="InterPro" id="IPR015925">
    <property type="entry name" value="Ryanodine_IP3_receptor"/>
</dbReference>
<evidence type="ECO:0000313" key="2">
    <source>
        <dbReference type="EnsemblMetazoa" id="XP_019854318.1"/>
    </source>
</evidence>
<name>A0AAN0JC93_AMPQE</name>
<protein>
    <recommendedName>
        <fullName evidence="1">Inositol 1,4,5-trisphosphate/ryanodine receptor domain-containing protein</fullName>
    </recommendedName>
</protein>
<dbReference type="RefSeq" id="XP_019854318.1">
    <property type="nucleotide sequence ID" value="XM_019998759.1"/>
</dbReference>
<dbReference type="SUPFAM" id="SSF82109">
    <property type="entry name" value="MIR domain"/>
    <property type="match status" value="2"/>
</dbReference>
<evidence type="ECO:0000259" key="1">
    <source>
        <dbReference type="Pfam" id="PF08709"/>
    </source>
</evidence>
<dbReference type="GO" id="GO:0006816">
    <property type="term" value="P:calcium ion transport"/>
    <property type="evidence" value="ECO:0007669"/>
    <property type="project" value="InterPro"/>
</dbReference>
<dbReference type="Gene3D" id="2.80.10.50">
    <property type="match status" value="2"/>
</dbReference>
<dbReference type="Pfam" id="PF08709">
    <property type="entry name" value="Ins145_P3_rec"/>
    <property type="match status" value="1"/>
</dbReference>
<reference evidence="2" key="2">
    <citation type="submission" date="2024-06" db="UniProtKB">
        <authorList>
            <consortium name="EnsemblMetazoa"/>
        </authorList>
    </citation>
    <scope>IDENTIFICATION</scope>
</reference>
<dbReference type="InterPro" id="IPR036300">
    <property type="entry name" value="MIR_dom_sf"/>
</dbReference>
<dbReference type="PANTHER" id="PTHR13715:SF99">
    <property type="entry name" value="INOSITOL 1,4,5-TRISPHOSPHATE RECEPTOR-LIKE PROTEIN A"/>
    <property type="match status" value="1"/>
</dbReference>
<organism evidence="2 3">
    <name type="scientific">Amphimedon queenslandica</name>
    <name type="common">Sponge</name>
    <dbReference type="NCBI Taxonomy" id="400682"/>
    <lineage>
        <taxon>Eukaryota</taxon>
        <taxon>Metazoa</taxon>
        <taxon>Porifera</taxon>
        <taxon>Demospongiae</taxon>
        <taxon>Heteroscleromorpha</taxon>
        <taxon>Haplosclerida</taxon>
        <taxon>Niphatidae</taxon>
        <taxon>Amphimedon</taxon>
    </lineage>
</organism>
<dbReference type="AlphaFoldDB" id="A0AAN0JC93"/>
<feature type="domain" description="Inositol 1,4,5-trisphosphate/ryanodine receptor" evidence="1">
    <location>
        <begin position="95"/>
        <end position="187"/>
    </location>
</feature>
<keyword evidence="3" id="KW-1185">Reference proteome</keyword>
<dbReference type="PANTHER" id="PTHR13715">
    <property type="entry name" value="RYANODINE RECEPTOR AND IP3 RECEPTOR"/>
    <property type="match status" value="1"/>
</dbReference>
<dbReference type="Proteomes" id="UP000007879">
    <property type="component" value="Unassembled WGS sequence"/>
</dbReference>
<dbReference type="CDD" id="cd23280">
    <property type="entry name" value="beta-trefoil_MIR_itr-1-like"/>
    <property type="match status" value="1"/>
</dbReference>
<dbReference type="InterPro" id="IPR014821">
    <property type="entry name" value="Ins145_P3_rcpt"/>
</dbReference>
<accession>A0AAN0JC93</accession>
<dbReference type="GeneID" id="105313424"/>
<dbReference type="KEGG" id="aqu:105313424"/>
<evidence type="ECO:0000313" key="3">
    <source>
        <dbReference type="Proteomes" id="UP000007879"/>
    </source>
</evidence>
<proteinExistence type="predicted"/>